<accession>A0ABP0VU27</accession>
<evidence type="ECO:0000256" key="1">
    <source>
        <dbReference type="SAM" id="MobiDB-lite"/>
    </source>
</evidence>
<gene>
    <name evidence="2" type="ORF">CSSPJE1EN1_LOCUS2909</name>
</gene>
<name>A0ABP0VU27_9BRYO</name>
<feature type="region of interest" description="Disordered" evidence="1">
    <location>
        <begin position="43"/>
        <end position="63"/>
    </location>
</feature>
<organism evidence="2 3">
    <name type="scientific">Sphagnum jensenii</name>
    <dbReference type="NCBI Taxonomy" id="128206"/>
    <lineage>
        <taxon>Eukaryota</taxon>
        <taxon>Viridiplantae</taxon>
        <taxon>Streptophyta</taxon>
        <taxon>Embryophyta</taxon>
        <taxon>Bryophyta</taxon>
        <taxon>Sphagnophytina</taxon>
        <taxon>Sphagnopsida</taxon>
        <taxon>Sphagnales</taxon>
        <taxon>Sphagnaceae</taxon>
        <taxon>Sphagnum</taxon>
    </lineage>
</organism>
<evidence type="ECO:0000313" key="2">
    <source>
        <dbReference type="EMBL" id="CAK9257431.1"/>
    </source>
</evidence>
<reference evidence="2" key="1">
    <citation type="submission" date="2024-02" db="EMBL/GenBank/DDBJ databases">
        <authorList>
            <consortium name="ELIXIR-Norway"/>
            <consortium name="Elixir Norway"/>
        </authorList>
    </citation>
    <scope>NUCLEOTIDE SEQUENCE</scope>
</reference>
<evidence type="ECO:0000313" key="3">
    <source>
        <dbReference type="Proteomes" id="UP001497444"/>
    </source>
</evidence>
<dbReference type="Proteomes" id="UP001497444">
    <property type="component" value="Chromosome 10"/>
</dbReference>
<dbReference type="EMBL" id="OZ020105">
    <property type="protein sequence ID" value="CAK9257431.1"/>
    <property type="molecule type" value="Genomic_DNA"/>
</dbReference>
<keyword evidence="3" id="KW-1185">Reference proteome</keyword>
<feature type="compositionally biased region" description="Basic and acidic residues" evidence="1">
    <location>
        <begin position="219"/>
        <end position="237"/>
    </location>
</feature>
<protein>
    <submittedName>
        <fullName evidence="2">Uncharacterized protein</fullName>
    </submittedName>
</protein>
<sequence length="325" mass="35447">MAEQLGMLDDQASVVDAGNSVVVSSNVDSVLTLVGWPLGLGSSSSSSSLDRMPVEGSGNEPQLASNADIVLSSMFSELGTTTTTTTSCGDSEFDTLSGGSTLTSFKDSQRITLGSLIGLPMESFRMLLLCGDDDFISDVDRISWSSNRSMITTVTMTRTSSTRRRERRSRWCGFVRFLVGFFNSCINTRVLSEFSAIQNEDKPSELRHLQHPSSSSSVYEERSDLEDANKTNSREPHPSSTQKVFMNSVFEESDLLLIGRHTIEWRNPLFVPDLAISEEGTTDQSHSNAAPIAEIKVISCELPLNDQESSSSIINVNHSGPPVLE</sequence>
<feature type="region of interest" description="Disordered" evidence="1">
    <location>
        <begin position="202"/>
        <end position="243"/>
    </location>
</feature>
<proteinExistence type="predicted"/>